<protein>
    <submittedName>
        <fullName evidence="5">Glycosyl transferase family 2</fullName>
    </submittedName>
</protein>
<dbReference type="EMBL" id="FODE01000009">
    <property type="protein sequence ID" value="SEN55630.1"/>
    <property type="molecule type" value="Genomic_DNA"/>
</dbReference>
<dbReference type="OrthoDB" id="5291101at2"/>
<dbReference type="RefSeq" id="WP_090611431.1">
    <property type="nucleotide sequence ID" value="NZ_CP067126.1"/>
</dbReference>
<dbReference type="PANTHER" id="PTHR22916">
    <property type="entry name" value="GLYCOSYLTRANSFERASE"/>
    <property type="match status" value="1"/>
</dbReference>
<feature type="domain" description="Glycosyltransferase 2-like" evidence="4">
    <location>
        <begin position="5"/>
        <end position="135"/>
    </location>
</feature>
<keyword evidence="2 5" id="KW-0808">Transferase</keyword>
<keyword evidence="1" id="KW-0328">Glycosyltransferase</keyword>
<evidence type="ECO:0000256" key="1">
    <source>
        <dbReference type="ARBA" id="ARBA00022676"/>
    </source>
</evidence>
<evidence type="ECO:0000256" key="3">
    <source>
        <dbReference type="SAM" id="Coils"/>
    </source>
</evidence>
<organism evidence="5 6">
    <name type="scientific">Paracoccus alcaliphilus</name>
    <dbReference type="NCBI Taxonomy" id="34002"/>
    <lineage>
        <taxon>Bacteria</taxon>
        <taxon>Pseudomonadati</taxon>
        <taxon>Pseudomonadota</taxon>
        <taxon>Alphaproteobacteria</taxon>
        <taxon>Rhodobacterales</taxon>
        <taxon>Paracoccaceae</taxon>
        <taxon>Paracoccus</taxon>
    </lineage>
</organism>
<reference evidence="5 6" key="1">
    <citation type="submission" date="2016-10" db="EMBL/GenBank/DDBJ databases">
        <authorList>
            <person name="de Groot N.N."/>
        </authorList>
    </citation>
    <scope>NUCLEOTIDE SEQUENCE [LARGE SCALE GENOMIC DNA]</scope>
    <source>
        <strain evidence="5 6">DSM 8512</strain>
    </source>
</reference>
<dbReference type="GO" id="GO:0016758">
    <property type="term" value="F:hexosyltransferase activity"/>
    <property type="evidence" value="ECO:0007669"/>
    <property type="project" value="UniProtKB-ARBA"/>
</dbReference>
<dbReference type="CDD" id="cd00761">
    <property type="entry name" value="Glyco_tranf_GTA_type"/>
    <property type="match status" value="1"/>
</dbReference>
<dbReference type="SUPFAM" id="SSF53448">
    <property type="entry name" value="Nucleotide-diphospho-sugar transferases"/>
    <property type="match status" value="1"/>
</dbReference>
<feature type="coiled-coil region" evidence="3">
    <location>
        <begin position="396"/>
        <end position="423"/>
    </location>
</feature>
<dbReference type="Gene3D" id="3.90.550.10">
    <property type="entry name" value="Spore Coat Polysaccharide Biosynthesis Protein SpsA, Chain A"/>
    <property type="match status" value="1"/>
</dbReference>
<sequence length="431" mass="48841">MPKMSIIVTAYNIDAYIRQSLDCVLAQTLQDIEIIVVDDGSTDGTADIIREYAQKDARIKPILFETNTIGGVATAANAGMDAATGDFIGFADGDDIYDPQMFGRLYDAAVAHSADLAMCGYQLLDVSTGQLSDPADIDRWRAYPQETALELDDTTRRAMLRFVSVPWRKIYRRDLVERINLRFPVGDYFFEDNPFHWASILGGQRIVLIPEKLCQHRVARVGQTMATVDSKLLKIFKHHDNIRDWLRHNDQEDNYGKDLLAWTANQLSWVSQRAEGPLIRELYDALRPVIDQYDQDAIEDFGGRNGRGRTFLMLKALRANDFADFTRIVNAQSQRGGQNAGPHRPGTLVSRGLYHLKYSGVRETMRMVGRYLSARTGIGPIRVGRREVQDKHRVTNEDLIAALSILQRDIRNLRAEVRAARQDSPRREGDQ</sequence>
<name>A0A1H8HHL2_9RHOB</name>
<dbReference type="InterPro" id="IPR001173">
    <property type="entry name" value="Glyco_trans_2-like"/>
</dbReference>
<evidence type="ECO:0000313" key="5">
    <source>
        <dbReference type="EMBL" id="SEN55630.1"/>
    </source>
</evidence>
<dbReference type="STRING" id="34002.SAMN04489859_100988"/>
<gene>
    <name evidence="5" type="ORF">SAMN04489859_100988</name>
</gene>
<dbReference type="AlphaFoldDB" id="A0A1H8HHL2"/>
<evidence type="ECO:0000313" key="6">
    <source>
        <dbReference type="Proteomes" id="UP000199054"/>
    </source>
</evidence>
<proteinExistence type="predicted"/>
<dbReference type="Proteomes" id="UP000199054">
    <property type="component" value="Unassembled WGS sequence"/>
</dbReference>
<dbReference type="InterPro" id="IPR029044">
    <property type="entry name" value="Nucleotide-diphossugar_trans"/>
</dbReference>
<evidence type="ECO:0000259" key="4">
    <source>
        <dbReference type="Pfam" id="PF00535"/>
    </source>
</evidence>
<dbReference type="Pfam" id="PF00535">
    <property type="entry name" value="Glycos_transf_2"/>
    <property type="match status" value="1"/>
</dbReference>
<keyword evidence="3" id="KW-0175">Coiled coil</keyword>
<dbReference type="PANTHER" id="PTHR22916:SF51">
    <property type="entry name" value="GLYCOSYLTRANSFERASE EPSH-RELATED"/>
    <property type="match status" value="1"/>
</dbReference>
<keyword evidence="6" id="KW-1185">Reference proteome</keyword>
<evidence type="ECO:0000256" key="2">
    <source>
        <dbReference type="ARBA" id="ARBA00022679"/>
    </source>
</evidence>
<accession>A0A1H8HHL2</accession>